<gene>
    <name evidence="2" type="ORF">HanXRQr2_Chr13g0590061</name>
</gene>
<protein>
    <submittedName>
        <fullName evidence="2">Uncharacterized protein</fullName>
    </submittedName>
</protein>
<name>A0A9K3EI96_HELAN</name>
<keyword evidence="3" id="KW-1185">Reference proteome</keyword>
<dbReference type="AlphaFoldDB" id="A0A9K3EI96"/>
<dbReference type="Gramene" id="mRNA:HanXRQr2_Chr13g0590061">
    <property type="protein sequence ID" value="mRNA:HanXRQr2_Chr13g0590061"/>
    <property type="gene ID" value="HanXRQr2_Chr13g0590061"/>
</dbReference>
<keyword evidence="1" id="KW-1133">Transmembrane helix</keyword>
<keyword evidence="1" id="KW-0472">Membrane</keyword>
<dbReference type="Proteomes" id="UP000215914">
    <property type="component" value="Unassembled WGS sequence"/>
</dbReference>
<evidence type="ECO:0000313" key="3">
    <source>
        <dbReference type="Proteomes" id="UP000215914"/>
    </source>
</evidence>
<feature type="transmembrane region" description="Helical" evidence="1">
    <location>
        <begin position="48"/>
        <end position="73"/>
    </location>
</feature>
<organism evidence="2 3">
    <name type="scientific">Helianthus annuus</name>
    <name type="common">Common sunflower</name>
    <dbReference type="NCBI Taxonomy" id="4232"/>
    <lineage>
        <taxon>Eukaryota</taxon>
        <taxon>Viridiplantae</taxon>
        <taxon>Streptophyta</taxon>
        <taxon>Embryophyta</taxon>
        <taxon>Tracheophyta</taxon>
        <taxon>Spermatophyta</taxon>
        <taxon>Magnoliopsida</taxon>
        <taxon>eudicotyledons</taxon>
        <taxon>Gunneridae</taxon>
        <taxon>Pentapetalae</taxon>
        <taxon>asterids</taxon>
        <taxon>campanulids</taxon>
        <taxon>Asterales</taxon>
        <taxon>Asteraceae</taxon>
        <taxon>Asteroideae</taxon>
        <taxon>Heliantheae alliance</taxon>
        <taxon>Heliantheae</taxon>
        <taxon>Helianthus</taxon>
    </lineage>
</organism>
<comment type="caution">
    <text evidence="2">The sequence shown here is derived from an EMBL/GenBank/DDBJ whole genome shotgun (WGS) entry which is preliminary data.</text>
</comment>
<keyword evidence="1" id="KW-0812">Transmembrane</keyword>
<evidence type="ECO:0000256" key="1">
    <source>
        <dbReference type="SAM" id="Phobius"/>
    </source>
</evidence>
<sequence>MGWVTVSFFWNPQPLLVRWNFNTQPLLTIEPIFKTKQDLGWTRYTPRLIYLLLLCYETMLLFLFGSCMTFSIAMKFEFN</sequence>
<evidence type="ECO:0000313" key="2">
    <source>
        <dbReference type="EMBL" id="KAF5773573.1"/>
    </source>
</evidence>
<reference evidence="2" key="1">
    <citation type="journal article" date="2017" name="Nature">
        <title>The sunflower genome provides insights into oil metabolism, flowering and Asterid evolution.</title>
        <authorList>
            <person name="Badouin H."/>
            <person name="Gouzy J."/>
            <person name="Grassa C.J."/>
            <person name="Murat F."/>
            <person name="Staton S.E."/>
            <person name="Cottret L."/>
            <person name="Lelandais-Briere C."/>
            <person name="Owens G.L."/>
            <person name="Carrere S."/>
            <person name="Mayjonade B."/>
            <person name="Legrand L."/>
            <person name="Gill N."/>
            <person name="Kane N.C."/>
            <person name="Bowers J.E."/>
            <person name="Hubner S."/>
            <person name="Bellec A."/>
            <person name="Berard A."/>
            <person name="Berges H."/>
            <person name="Blanchet N."/>
            <person name="Boniface M.C."/>
            <person name="Brunel D."/>
            <person name="Catrice O."/>
            <person name="Chaidir N."/>
            <person name="Claudel C."/>
            <person name="Donnadieu C."/>
            <person name="Faraut T."/>
            <person name="Fievet G."/>
            <person name="Helmstetter N."/>
            <person name="King M."/>
            <person name="Knapp S.J."/>
            <person name="Lai Z."/>
            <person name="Le Paslier M.C."/>
            <person name="Lippi Y."/>
            <person name="Lorenzon L."/>
            <person name="Mandel J.R."/>
            <person name="Marage G."/>
            <person name="Marchand G."/>
            <person name="Marquand E."/>
            <person name="Bret-Mestries E."/>
            <person name="Morien E."/>
            <person name="Nambeesan S."/>
            <person name="Nguyen T."/>
            <person name="Pegot-Espagnet P."/>
            <person name="Pouilly N."/>
            <person name="Raftis F."/>
            <person name="Sallet E."/>
            <person name="Schiex T."/>
            <person name="Thomas J."/>
            <person name="Vandecasteele C."/>
            <person name="Vares D."/>
            <person name="Vear F."/>
            <person name="Vautrin S."/>
            <person name="Crespi M."/>
            <person name="Mangin B."/>
            <person name="Burke J.M."/>
            <person name="Salse J."/>
            <person name="Munos S."/>
            <person name="Vincourt P."/>
            <person name="Rieseberg L.H."/>
            <person name="Langlade N.B."/>
        </authorList>
    </citation>
    <scope>NUCLEOTIDE SEQUENCE</scope>
    <source>
        <tissue evidence="2">Leaves</tissue>
    </source>
</reference>
<accession>A0A9K3EI96</accession>
<dbReference type="EMBL" id="MNCJ02000328">
    <property type="protein sequence ID" value="KAF5773573.1"/>
    <property type="molecule type" value="Genomic_DNA"/>
</dbReference>
<reference evidence="2" key="2">
    <citation type="submission" date="2020-06" db="EMBL/GenBank/DDBJ databases">
        <title>Helianthus annuus Genome sequencing and assembly Release 2.</title>
        <authorList>
            <person name="Gouzy J."/>
            <person name="Langlade N."/>
            <person name="Munos S."/>
        </authorList>
    </citation>
    <scope>NUCLEOTIDE SEQUENCE</scope>
    <source>
        <tissue evidence="2">Leaves</tissue>
    </source>
</reference>
<proteinExistence type="predicted"/>